<keyword evidence="2" id="KW-0472">Membrane</keyword>
<dbReference type="InterPro" id="IPR025445">
    <property type="entry name" value="DUF4191"/>
</dbReference>
<comment type="caution">
    <text evidence="3">The sequence shown here is derived from an EMBL/GenBank/DDBJ whole genome shotgun (WGS) entry which is preliminary data.</text>
</comment>
<proteinExistence type="predicted"/>
<feature type="transmembrane region" description="Helical" evidence="2">
    <location>
        <begin position="78"/>
        <end position="97"/>
    </location>
</feature>
<evidence type="ECO:0000256" key="1">
    <source>
        <dbReference type="SAM" id="MobiDB-lite"/>
    </source>
</evidence>
<keyword evidence="4" id="KW-1185">Reference proteome</keyword>
<feature type="region of interest" description="Disordered" evidence="1">
    <location>
        <begin position="230"/>
        <end position="253"/>
    </location>
</feature>
<dbReference type="OrthoDB" id="8479889at2"/>
<evidence type="ECO:0008006" key="5">
    <source>
        <dbReference type="Google" id="ProtNLM"/>
    </source>
</evidence>
<feature type="compositionally biased region" description="Basic residues" evidence="1">
    <location>
        <begin position="19"/>
        <end position="28"/>
    </location>
</feature>
<dbReference type="Pfam" id="PF13829">
    <property type="entry name" value="DUF4191"/>
    <property type="match status" value="1"/>
</dbReference>
<name>A0A5A7NUH0_9MICC</name>
<keyword evidence="2" id="KW-0812">Transmembrane</keyword>
<feature type="transmembrane region" description="Helical" evidence="2">
    <location>
        <begin position="53"/>
        <end position="72"/>
    </location>
</feature>
<feature type="compositionally biased region" description="Basic and acidic residues" evidence="1">
    <location>
        <begin position="239"/>
        <end position="253"/>
    </location>
</feature>
<accession>A0A5A7NUH0</accession>
<dbReference type="RefSeq" id="WP_149958054.1">
    <property type="nucleotide sequence ID" value="NZ_BKDJ01000043.1"/>
</dbReference>
<gene>
    <name evidence="3" type="ORF">NCCP1664_29580</name>
</gene>
<dbReference type="AlphaFoldDB" id="A0A5A7NUH0"/>
<organism evidence="3 4">
    <name type="scientific">Zafaria cholistanensis</name>
    <dbReference type="NCBI Taxonomy" id="1682741"/>
    <lineage>
        <taxon>Bacteria</taxon>
        <taxon>Bacillati</taxon>
        <taxon>Actinomycetota</taxon>
        <taxon>Actinomycetes</taxon>
        <taxon>Micrococcales</taxon>
        <taxon>Micrococcaceae</taxon>
        <taxon>Zafaria</taxon>
    </lineage>
</organism>
<sequence length="253" mass="27268">MANTSDSASAEASQPKRGLFSRKPKTAKGPKQPGRLKQIGQVFQMTRRHDPSVVWLMLLAFLGITAVGLILGLLLGNWITFLLISLPLGLLAAVAILSRRARRAAFAQIKDRPGAAGAALSELGRGWIVKDQPVAVAPRTQDLVFAAVGRPGVVLVTEGPSGRVRPLVEAERKRMGRVLPNVPIHIVNSGSAEGQTSVEDLARAIKKLPKALGRQEIHQVDRRLSTLGSAKLPIPKGIDPNRARPDRRAMRGR</sequence>
<reference evidence="3 4" key="1">
    <citation type="submission" date="2019-09" db="EMBL/GenBank/DDBJ databases">
        <title>Arthrobacter zafarii sp. nov., a moderately thermotolerant and halotolerant actinobacterium isolated from Cholistan desert soil of Pakistan.</title>
        <authorList>
            <person name="Amin A."/>
            <person name="Ahmed I."/>
            <person name="Khalid N."/>
            <person name="Schumann P."/>
            <person name="Busse H.J."/>
            <person name="Khan I.U."/>
            <person name="Li S."/>
            <person name="Li W.J."/>
        </authorList>
    </citation>
    <scope>NUCLEOTIDE SEQUENCE [LARGE SCALE GENOMIC DNA]</scope>
    <source>
        <strain evidence="3 4">NCCP-1664</strain>
    </source>
</reference>
<evidence type="ECO:0000256" key="2">
    <source>
        <dbReference type="SAM" id="Phobius"/>
    </source>
</evidence>
<dbReference type="Proteomes" id="UP000325307">
    <property type="component" value="Unassembled WGS sequence"/>
</dbReference>
<evidence type="ECO:0000313" key="3">
    <source>
        <dbReference type="EMBL" id="GER24463.1"/>
    </source>
</evidence>
<feature type="region of interest" description="Disordered" evidence="1">
    <location>
        <begin position="1"/>
        <end position="34"/>
    </location>
</feature>
<evidence type="ECO:0000313" key="4">
    <source>
        <dbReference type="Proteomes" id="UP000325307"/>
    </source>
</evidence>
<dbReference type="EMBL" id="BKDJ01000043">
    <property type="protein sequence ID" value="GER24463.1"/>
    <property type="molecule type" value="Genomic_DNA"/>
</dbReference>
<keyword evidence="2" id="KW-1133">Transmembrane helix</keyword>
<protein>
    <recommendedName>
        <fullName evidence="5">DUF4191 domain-containing protein</fullName>
    </recommendedName>
</protein>
<feature type="compositionally biased region" description="Polar residues" evidence="1">
    <location>
        <begin position="1"/>
        <end position="12"/>
    </location>
</feature>